<dbReference type="Proteomes" id="UP001163726">
    <property type="component" value="Chromosome"/>
</dbReference>
<dbReference type="RefSeq" id="WP_268074337.1">
    <property type="nucleotide sequence ID" value="NZ_CP109965.1"/>
</dbReference>
<comment type="similarity">
    <text evidence="9">Belongs to the acetylglutamate kinase family. ArgB subfamily.</text>
</comment>
<keyword evidence="7 9" id="KW-0067">ATP-binding</keyword>
<evidence type="ECO:0000256" key="9">
    <source>
        <dbReference type="HAMAP-Rule" id="MF_00082"/>
    </source>
</evidence>
<feature type="binding site" evidence="9">
    <location>
        <begin position="45"/>
        <end position="46"/>
    </location>
    <ligand>
        <name>substrate</name>
    </ligand>
</feature>
<evidence type="ECO:0000256" key="1">
    <source>
        <dbReference type="ARBA" id="ARBA00004828"/>
    </source>
</evidence>
<comment type="function">
    <text evidence="9">Catalyzes the ATP-dependent phosphorylation of N-acetyl-L-glutamate.</text>
</comment>
<dbReference type="SUPFAM" id="SSF53633">
    <property type="entry name" value="Carbamate kinase-like"/>
    <property type="match status" value="1"/>
</dbReference>
<keyword evidence="6 9" id="KW-0418">Kinase</keyword>
<dbReference type="PIRSF" id="PIRSF000728">
    <property type="entry name" value="NAGK"/>
    <property type="match status" value="1"/>
</dbReference>
<proteinExistence type="inferred from homology"/>
<dbReference type="InterPro" id="IPR001048">
    <property type="entry name" value="Asp/Glu/Uridylate_kinase"/>
</dbReference>
<dbReference type="EMBL" id="CP109965">
    <property type="protein sequence ID" value="WAJ70038.1"/>
    <property type="molecule type" value="Genomic_DNA"/>
</dbReference>
<keyword evidence="4 9" id="KW-0808">Transferase</keyword>
<evidence type="ECO:0000256" key="4">
    <source>
        <dbReference type="ARBA" id="ARBA00022679"/>
    </source>
</evidence>
<keyword evidence="2 9" id="KW-0055">Arginine biosynthesis</keyword>
<keyword evidence="12" id="KW-1185">Reference proteome</keyword>
<reference evidence="11" key="1">
    <citation type="submission" date="2022-10" db="EMBL/GenBank/DDBJ databases">
        <title>Catenovulum adriacola sp. nov. isolated in the Harbour of Susak.</title>
        <authorList>
            <person name="Schoch T."/>
            <person name="Reich S.J."/>
            <person name="Stoeferle S."/>
            <person name="Flaiz M."/>
            <person name="Kazda M."/>
            <person name="Riedel C.U."/>
            <person name="Duerre P."/>
        </authorList>
    </citation>
    <scope>NUCLEOTIDE SEQUENCE</scope>
    <source>
        <strain evidence="11">TS8</strain>
    </source>
</reference>
<feature type="domain" description="Aspartate/glutamate/uridylate kinase" evidence="10">
    <location>
        <begin position="6"/>
        <end position="237"/>
    </location>
</feature>
<name>A0ABY7AKF5_9ALTE</name>
<organism evidence="11 12">
    <name type="scientific">Catenovulum adriaticum</name>
    <dbReference type="NCBI Taxonomy" id="2984846"/>
    <lineage>
        <taxon>Bacteria</taxon>
        <taxon>Pseudomonadati</taxon>
        <taxon>Pseudomonadota</taxon>
        <taxon>Gammaproteobacteria</taxon>
        <taxon>Alteromonadales</taxon>
        <taxon>Alteromonadaceae</taxon>
        <taxon>Catenovulum</taxon>
    </lineage>
</organism>
<feature type="binding site" evidence="9">
    <location>
        <position position="67"/>
    </location>
    <ligand>
        <name>substrate</name>
    </ligand>
</feature>
<dbReference type="PANTHER" id="PTHR23342">
    <property type="entry name" value="N-ACETYLGLUTAMATE SYNTHASE"/>
    <property type="match status" value="1"/>
</dbReference>
<gene>
    <name evidence="9 11" type="primary">argB</name>
    <name evidence="11" type="ORF">OLW01_12970</name>
</gene>
<evidence type="ECO:0000256" key="6">
    <source>
        <dbReference type="ARBA" id="ARBA00022777"/>
    </source>
</evidence>
<dbReference type="Pfam" id="PF00696">
    <property type="entry name" value="AA_kinase"/>
    <property type="match status" value="1"/>
</dbReference>
<dbReference type="InterPro" id="IPR037528">
    <property type="entry name" value="ArgB"/>
</dbReference>
<evidence type="ECO:0000313" key="11">
    <source>
        <dbReference type="EMBL" id="WAJ70038.1"/>
    </source>
</evidence>
<evidence type="ECO:0000256" key="8">
    <source>
        <dbReference type="ARBA" id="ARBA00048141"/>
    </source>
</evidence>
<accession>A0ABY7AKF5</accession>
<comment type="subcellular location">
    <subcellularLocation>
        <location evidence="9">Cytoplasm</location>
    </subcellularLocation>
</comment>
<evidence type="ECO:0000256" key="2">
    <source>
        <dbReference type="ARBA" id="ARBA00022571"/>
    </source>
</evidence>
<keyword evidence="3 9" id="KW-0028">Amino-acid biosynthesis</keyword>
<evidence type="ECO:0000256" key="7">
    <source>
        <dbReference type="ARBA" id="ARBA00022840"/>
    </source>
</evidence>
<dbReference type="GO" id="GO:0003991">
    <property type="term" value="F:acetylglutamate kinase activity"/>
    <property type="evidence" value="ECO:0007669"/>
    <property type="project" value="UniProtKB-EC"/>
</dbReference>
<keyword evidence="5 9" id="KW-0547">Nucleotide-binding</keyword>
<dbReference type="PANTHER" id="PTHR23342:SF0">
    <property type="entry name" value="N-ACETYLGLUTAMATE SYNTHASE, MITOCHONDRIAL"/>
    <property type="match status" value="1"/>
</dbReference>
<dbReference type="InterPro" id="IPR004662">
    <property type="entry name" value="AcgluKinase_fam"/>
</dbReference>
<evidence type="ECO:0000256" key="3">
    <source>
        <dbReference type="ARBA" id="ARBA00022605"/>
    </source>
</evidence>
<protein>
    <recommendedName>
        <fullName evidence="9">Acetylglutamate kinase</fullName>
        <ecNumber evidence="9">2.7.2.8</ecNumber>
    </recommendedName>
    <alternativeName>
        <fullName evidence="9">N-acetyl-L-glutamate 5-phosphotransferase</fullName>
    </alternativeName>
    <alternativeName>
        <fullName evidence="9">NAG kinase</fullName>
        <shortName evidence="9">NAGK</shortName>
    </alternativeName>
</protein>
<sequence>MANSNKTLVIKVGGALLESADSLIAFFSELKKIREHQKVVVVHGGGALVQKLLTDLGLTSEKKDGLRITPTEHMPYVVGGLAGTANKQMLSSVLAVGDKAVGISLADGADLQCGVSDPDLGRVGQVESGSAGLIKTLLDSGYLPLVSSIGADSQGNLLNVNADQAAEAIAKILQGQLILLSDVDGILDGDKKVIPSMTKNLAEKLIADKIITDGMIVKVYTALDTATALNAPIGILNWRNPNLISQWLDSQSCGTTVQPSE</sequence>
<comment type="pathway">
    <text evidence="1 9">Amino-acid biosynthesis; L-arginine biosynthesis; N(2)-acetyl-L-ornithine from L-glutamate: step 2/4.</text>
</comment>
<feature type="binding site" evidence="9">
    <location>
        <position position="159"/>
    </location>
    <ligand>
        <name>substrate</name>
    </ligand>
</feature>
<dbReference type="EC" id="2.7.2.8" evidence="9"/>
<dbReference type="Gene3D" id="3.40.1160.10">
    <property type="entry name" value="Acetylglutamate kinase-like"/>
    <property type="match status" value="1"/>
</dbReference>
<dbReference type="InterPro" id="IPR036393">
    <property type="entry name" value="AceGlu_kinase-like_sf"/>
</dbReference>
<keyword evidence="9" id="KW-0963">Cytoplasm</keyword>
<dbReference type="NCBIfam" id="TIGR00761">
    <property type="entry name" value="argB"/>
    <property type="match status" value="1"/>
</dbReference>
<evidence type="ECO:0000313" key="12">
    <source>
        <dbReference type="Proteomes" id="UP001163726"/>
    </source>
</evidence>
<feature type="site" description="Transition state stabilizer" evidence="9">
    <location>
        <position position="11"/>
    </location>
</feature>
<dbReference type="HAMAP" id="MF_00082">
    <property type="entry name" value="ArgB"/>
    <property type="match status" value="1"/>
</dbReference>
<evidence type="ECO:0000259" key="10">
    <source>
        <dbReference type="Pfam" id="PF00696"/>
    </source>
</evidence>
<feature type="site" description="Transition state stabilizer" evidence="9">
    <location>
        <position position="218"/>
    </location>
</feature>
<comment type="catalytic activity">
    <reaction evidence="8 9">
        <text>N-acetyl-L-glutamate + ATP = N-acetyl-L-glutamyl 5-phosphate + ADP</text>
        <dbReference type="Rhea" id="RHEA:14629"/>
        <dbReference type="ChEBI" id="CHEBI:30616"/>
        <dbReference type="ChEBI" id="CHEBI:44337"/>
        <dbReference type="ChEBI" id="CHEBI:57936"/>
        <dbReference type="ChEBI" id="CHEBI:456216"/>
        <dbReference type="EC" id="2.7.2.8"/>
    </reaction>
</comment>
<evidence type="ECO:0000256" key="5">
    <source>
        <dbReference type="ARBA" id="ARBA00022741"/>
    </source>
</evidence>